<evidence type="ECO:0000313" key="2">
    <source>
        <dbReference type="EMBL" id="GIN63287.1"/>
    </source>
</evidence>
<evidence type="ECO:0000313" key="3">
    <source>
        <dbReference type="Proteomes" id="UP000682111"/>
    </source>
</evidence>
<dbReference type="RefSeq" id="WP_212934108.1">
    <property type="nucleotide sequence ID" value="NZ_BORC01000005.1"/>
</dbReference>
<feature type="coiled-coil region" evidence="1">
    <location>
        <begin position="3"/>
        <end position="34"/>
    </location>
</feature>
<proteinExistence type="predicted"/>
<evidence type="ECO:0000256" key="1">
    <source>
        <dbReference type="SAM" id="Coils"/>
    </source>
</evidence>
<accession>A0A919WKB1</accession>
<name>A0A919WKB1_9BACI</name>
<gene>
    <name evidence="2" type="ORF">J27TS8_32800</name>
</gene>
<dbReference type="Proteomes" id="UP000682111">
    <property type="component" value="Unassembled WGS sequence"/>
</dbReference>
<dbReference type="AlphaFoldDB" id="A0A919WKB1"/>
<reference evidence="2" key="1">
    <citation type="submission" date="2021-03" db="EMBL/GenBank/DDBJ databases">
        <title>Antimicrobial resistance genes in bacteria isolated from Japanese honey, and their potential for conferring macrolide and lincosamide resistance in the American foulbrood pathogen Paenibacillus larvae.</title>
        <authorList>
            <person name="Okamoto M."/>
            <person name="Kumagai M."/>
            <person name="Kanamori H."/>
            <person name="Takamatsu D."/>
        </authorList>
    </citation>
    <scope>NUCLEOTIDE SEQUENCE</scope>
    <source>
        <strain evidence="2">J27TS8</strain>
    </source>
</reference>
<protein>
    <submittedName>
        <fullName evidence="2">Uncharacterized protein</fullName>
    </submittedName>
</protein>
<keyword evidence="1" id="KW-0175">Coiled coil</keyword>
<sequence length="66" mass="7961">MIREERQKEIELILNQLENKIKKYVKETTLDEREDLSQDLKIKLIEKLNILLDEKVPSFLDFTESI</sequence>
<comment type="caution">
    <text evidence="2">The sequence shown here is derived from an EMBL/GenBank/DDBJ whole genome shotgun (WGS) entry which is preliminary data.</text>
</comment>
<organism evidence="2 3">
    <name type="scientific">Robertmurraya siralis</name>
    <dbReference type="NCBI Taxonomy" id="77777"/>
    <lineage>
        <taxon>Bacteria</taxon>
        <taxon>Bacillati</taxon>
        <taxon>Bacillota</taxon>
        <taxon>Bacilli</taxon>
        <taxon>Bacillales</taxon>
        <taxon>Bacillaceae</taxon>
        <taxon>Robertmurraya</taxon>
    </lineage>
</organism>
<keyword evidence="3" id="KW-1185">Reference proteome</keyword>
<dbReference type="EMBL" id="BORC01000005">
    <property type="protein sequence ID" value="GIN63287.1"/>
    <property type="molecule type" value="Genomic_DNA"/>
</dbReference>